<dbReference type="SUPFAM" id="SSF102114">
    <property type="entry name" value="Radical SAM enzymes"/>
    <property type="match status" value="1"/>
</dbReference>
<feature type="binding site" evidence="12">
    <location>
        <position position="158"/>
    </location>
    <ligand>
        <name>GTP</name>
        <dbReference type="ChEBI" id="CHEBI:37565"/>
    </ligand>
</feature>
<comment type="cofactor">
    <cofactor evidence="12">
        <name>[4Fe-4S] cluster</name>
        <dbReference type="ChEBI" id="CHEBI:49883"/>
    </cofactor>
    <text evidence="12">Binds 2 [4Fe-4S] clusters. Binds 1 [4Fe-4S] cluster coordinated with 3 cysteines and an exchangeable S-adenosyl-L-methionine and 1 [4Fe-4S] cluster coordinated with 3 cysteines and the GTP-derived substrate.</text>
</comment>
<dbReference type="SMART" id="SM00729">
    <property type="entry name" value="Elp3"/>
    <property type="match status" value="1"/>
</dbReference>
<dbReference type="GO" id="GO:0061799">
    <property type="term" value="F:cyclic pyranopterin monophosphate synthase activity"/>
    <property type="evidence" value="ECO:0007669"/>
    <property type="project" value="TreeGrafter"/>
</dbReference>
<dbReference type="RefSeq" id="WP_130923753.1">
    <property type="nucleotide sequence ID" value="NZ_JAANOL010000004.1"/>
</dbReference>
<dbReference type="PANTHER" id="PTHR22960">
    <property type="entry name" value="MOLYBDOPTERIN COFACTOR SYNTHESIS PROTEIN A"/>
    <property type="match status" value="1"/>
</dbReference>
<keyword evidence="8 12" id="KW-0342">GTP-binding</keyword>
<dbReference type="PROSITE" id="PS51918">
    <property type="entry name" value="RADICAL_SAM"/>
    <property type="match status" value="1"/>
</dbReference>
<dbReference type="EMBL" id="SEWY01000004">
    <property type="protein sequence ID" value="TBH72176.1"/>
    <property type="molecule type" value="Genomic_DNA"/>
</dbReference>
<dbReference type="Pfam" id="PF06463">
    <property type="entry name" value="Mob_synth_C"/>
    <property type="match status" value="1"/>
</dbReference>
<keyword evidence="7 12" id="KW-0411">Iron-sulfur</keyword>
<keyword evidence="4 12" id="KW-0479">Metal-binding</keyword>
<dbReference type="UniPathway" id="UPA00344"/>
<feature type="binding site" evidence="12">
    <location>
        <position position="31"/>
    </location>
    <ligand>
        <name>S-adenosyl-L-methionine</name>
        <dbReference type="ChEBI" id="CHEBI:59789"/>
    </ligand>
</feature>
<dbReference type="GO" id="GO:0046872">
    <property type="term" value="F:metal ion binding"/>
    <property type="evidence" value="ECO:0007669"/>
    <property type="project" value="UniProtKB-KW"/>
</dbReference>
<evidence type="ECO:0000256" key="10">
    <source>
        <dbReference type="ARBA" id="ARBA00023239"/>
    </source>
</evidence>
<feature type="binding site" evidence="12">
    <location>
        <position position="192"/>
    </location>
    <ligand>
        <name>S-adenosyl-L-methionine</name>
        <dbReference type="ChEBI" id="CHEBI:59789"/>
    </ligand>
</feature>
<dbReference type="CDD" id="cd01335">
    <property type="entry name" value="Radical_SAM"/>
    <property type="match status" value="1"/>
</dbReference>
<accession>A0A4Q9BAA8</accession>
<dbReference type="Proteomes" id="UP000293583">
    <property type="component" value="Unassembled WGS sequence"/>
</dbReference>
<gene>
    <name evidence="12 14" type="primary">moaA</name>
    <name evidence="14" type="ORF">EWU20_10175</name>
</gene>
<keyword evidence="2 12" id="KW-0004">4Fe-4S</keyword>
<evidence type="ECO:0000256" key="7">
    <source>
        <dbReference type="ARBA" id="ARBA00023014"/>
    </source>
</evidence>
<feature type="binding site" evidence="12">
    <location>
        <position position="273"/>
    </location>
    <ligand>
        <name>[4Fe-4S] cluster</name>
        <dbReference type="ChEBI" id="CHEBI:49883"/>
        <label>2</label>
        <note>4Fe-4S-substrate</note>
    </ligand>
</feature>
<dbReference type="PROSITE" id="PS01305">
    <property type="entry name" value="MOAA_NIFB_PQQE"/>
    <property type="match status" value="1"/>
</dbReference>
<keyword evidence="6 12" id="KW-0408">Iron</keyword>
<dbReference type="InterPro" id="IPR050105">
    <property type="entry name" value="MoCo_biosynth_MoaA/MoaC"/>
</dbReference>
<feature type="binding site" evidence="12">
    <location>
        <position position="259"/>
    </location>
    <ligand>
        <name>[4Fe-4S] cluster</name>
        <dbReference type="ChEBI" id="CHEBI:49883"/>
        <label>2</label>
        <note>4Fe-4S-substrate</note>
    </ligand>
</feature>
<dbReference type="SFLD" id="SFLDG01386">
    <property type="entry name" value="main_SPASM_domain-containing"/>
    <property type="match status" value="1"/>
</dbReference>
<feature type="binding site" evidence="12">
    <location>
        <position position="72"/>
    </location>
    <ligand>
        <name>S-adenosyl-L-methionine</name>
        <dbReference type="ChEBI" id="CHEBI:59789"/>
    </ligand>
</feature>
<dbReference type="Pfam" id="PF04055">
    <property type="entry name" value="Radical_SAM"/>
    <property type="match status" value="1"/>
</dbReference>
<feature type="binding site" evidence="12">
    <location>
        <position position="32"/>
    </location>
    <ligand>
        <name>[4Fe-4S] cluster</name>
        <dbReference type="ChEBI" id="CHEBI:49883"/>
        <label>1</label>
        <note>4Fe-4S-S-AdoMet</note>
    </ligand>
</feature>
<feature type="binding site" evidence="12">
    <location>
        <position position="29"/>
    </location>
    <ligand>
        <name>[4Fe-4S] cluster</name>
        <dbReference type="ChEBI" id="CHEBI:49883"/>
        <label>1</label>
        <note>4Fe-4S-S-AdoMet</note>
    </ligand>
</feature>
<feature type="binding site" evidence="12">
    <location>
        <position position="25"/>
    </location>
    <ligand>
        <name>[4Fe-4S] cluster</name>
        <dbReference type="ChEBI" id="CHEBI:49883"/>
        <label>1</label>
        <note>4Fe-4S-S-AdoMet</note>
    </ligand>
</feature>
<dbReference type="PANTHER" id="PTHR22960:SF0">
    <property type="entry name" value="MOLYBDENUM COFACTOR BIOSYNTHESIS PROTEIN 1"/>
    <property type="match status" value="1"/>
</dbReference>
<evidence type="ECO:0000313" key="14">
    <source>
        <dbReference type="EMBL" id="TBH72176.1"/>
    </source>
</evidence>
<organism evidence="14 15">
    <name type="scientific">Aquirufa antheringensis</name>
    <dbReference type="NCBI Taxonomy" id="2516559"/>
    <lineage>
        <taxon>Bacteria</taxon>
        <taxon>Pseudomonadati</taxon>
        <taxon>Bacteroidota</taxon>
        <taxon>Cytophagia</taxon>
        <taxon>Cytophagales</taxon>
        <taxon>Flectobacillaceae</taxon>
        <taxon>Aquirufa</taxon>
    </lineage>
</organism>
<comment type="function">
    <text evidence="12">Catalyzes the cyclization of GTP to (8S)-3',8-cyclo-7,8-dihydroguanosine 5'-triphosphate.</text>
</comment>
<dbReference type="NCBIfam" id="TIGR02666">
    <property type="entry name" value="moaA"/>
    <property type="match status" value="1"/>
</dbReference>
<dbReference type="SFLD" id="SFLDG01067">
    <property type="entry name" value="SPASM/twitch_domain_containing"/>
    <property type="match status" value="1"/>
</dbReference>
<reference evidence="14 15" key="1">
    <citation type="submission" date="2019-02" db="EMBL/GenBank/DDBJ databases">
        <title>Genome of a new Bacteroidetes strain.</title>
        <authorList>
            <person name="Pitt A."/>
        </authorList>
    </citation>
    <scope>NUCLEOTIDE SEQUENCE [LARGE SCALE GENOMIC DNA]</scope>
    <source>
        <strain evidence="14 15">103A-SOEBACH</strain>
    </source>
</reference>
<comment type="similarity">
    <text evidence="12">Belongs to the radical SAM superfamily. MoaA family.</text>
</comment>
<dbReference type="GO" id="GO:0005525">
    <property type="term" value="F:GTP binding"/>
    <property type="evidence" value="ECO:0007669"/>
    <property type="project" value="UniProtKB-UniRule"/>
</dbReference>
<name>A0A4Q9BAA8_9BACT</name>
<dbReference type="HAMAP" id="MF_01225_B">
    <property type="entry name" value="MoaA_B"/>
    <property type="match status" value="1"/>
</dbReference>
<dbReference type="InterPro" id="IPR040064">
    <property type="entry name" value="MoaA-like"/>
</dbReference>
<comment type="caution">
    <text evidence="14">The sequence shown here is derived from an EMBL/GenBank/DDBJ whole genome shotgun (WGS) entry which is preliminary data.</text>
</comment>
<feature type="binding site" evidence="12">
    <location>
        <position position="18"/>
    </location>
    <ligand>
        <name>GTP</name>
        <dbReference type="ChEBI" id="CHEBI:37565"/>
    </ligand>
</feature>
<dbReference type="InterPro" id="IPR000385">
    <property type="entry name" value="MoaA_NifB_PqqE_Fe-S-bd_CS"/>
</dbReference>
<evidence type="ECO:0000256" key="2">
    <source>
        <dbReference type="ARBA" id="ARBA00022485"/>
    </source>
</evidence>
<dbReference type="AlphaFoldDB" id="A0A4Q9BAA8"/>
<feature type="binding site" evidence="12">
    <location>
        <position position="122"/>
    </location>
    <ligand>
        <name>S-adenosyl-L-methionine</name>
        <dbReference type="ChEBI" id="CHEBI:59789"/>
    </ligand>
</feature>
<keyword evidence="3 12" id="KW-0949">S-adenosyl-L-methionine</keyword>
<feature type="domain" description="Radical SAM core" evidence="13">
    <location>
        <begin position="9"/>
        <end position="223"/>
    </location>
</feature>
<comment type="pathway">
    <text evidence="12">Cofactor biosynthesis; molybdopterin biosynthesis.</text>
</comment>
<evidence type="ECO:0000259" key="13">
    <source>
        <dbReference type="PROSITE" id="PS51918"/>
    </source>
</evidence>
<dbReference type="InterPro" id="IPR010505">
    <property type="entry name" value="MoaA_twitch"/>
</dbReference>
<dbReference type="OrthoDB" id="9763993at2"/>
<evidence type="ECO:0000256" key="5">
    <source>
        <dbReference type="ARBA" id="ARBA00022741"/>
    </source>
</evidence>
<feature type="binding site" evidence="12">
    <location>
        <position position="256"/>
    </location>
    <ligand>
        <name>[4Fe-4S] cluster</name>
        <dbReference type="ChEBI" id="CHEBI:49883"/>
        <label>2</label>
        <note>4Fe-4S-substrate</note>
    </ligand>
</feature>
<evidence type="ECO:0000256" key="3">
    <source>
        <dbReference type="ARBA" id="ARBA00022691"/>
    </source>
</evidence>
<comment type="catalytic activity">
    <reaction evidence="11 12">
        <text>GTP + AH2 + S-adenosyl-L-methionine = (8S)-3',8-cyclo-7,8-dihydroguanosine 5'-triphosphate + 5'-deoxyadenosine + L-methionine + A + H(+)</text>
        <dbReference type="Rhea" id="RHEA:49576"/>
        <dbReference type="ChEBI" id="CHEBI:13193"/>
        <dbReference type="ChEBI" id="CHEBI:15378"/>
        <dbReference type="ChEBI" id="CHEBI:17319"/>
        <dbReference type="ChEBI" id="CHEBI:17499"/>
        <dbReference type="ChEBI" id="CHEBI:37565"/>
        <dbReference type="ChEBI" id="CHEBI:57844"/>
        <dbReference type="ChEBI" id="CHEBI:59789"/>
        <dbReference type="ChEBI" id="CHEBI:131766"/>
        <dbReference type="EC" id="4.1.99.22"/>
    </reaction>
</comment>
<sequence>MDNPQLLDNHGRELTYLRLAVTDRCNLRCTYCMPAEGIKYMPERELLSWEEMFRLTRILHEMGIKKVRITGGEPFVRNGLLDFLTNLAGLKDLEICLTTNGVFIGEYIEALKKLGIRHINLSLDSLDRDRFHQITRRDDFAKVYANLLRLIDAGFQVKINAVVMQGKNEDDILALTEFAREHPVSVRFIEEMPFNGSGLVEEKLFWNHARILERIRSQFPDLKARPFLFGETANTYDIPGFKGNVGIIAAFTRTFCGSCNRIRLTAKGQVKTCLYDDGVFDMKPYLRSEVSDEEVKAQFLTLFKSRPLDGFEAENKRKGVITESMTTIGG</sequence>
<dbReference type="InterPro" id="IPR006638">
    <property type="entry name" value="Elp3/MiaA/NifB-like_rSAM"/>
</dbReference>
<feature type="binding site" evidence="12">
    <location>
        <position position="68"/>
    </location>
    <ligand>
        <name>GTP</name>
        <dbReference type="ChEBI" id="CHEBI:37565"/>
    </ligand>
</feature>
<evidence type="ECO:0000256" key="11">
    <source>
        <dbReference type="ARBA" id="ARBA00048697"/>
    </source>
</evidence>
<dbReference type="EC" id="4.1.99.22" evidence="1 12"/>
<dbReference type="GO" id="GO:0051539">
    <property type="term" value="F:4 iron, 4 sulfur cluster binding"/>
    <property type="evidence" value="ECO:0007669"/>
    <property type="project" value="UniProtKB-UniRule"/>
</dbReference>
<evidence type="ECO:0000256" key="1">
    <source>
        <dbReference type="ARBA" id="ARBA00012167"/>
    </source>
</evidence>
<evidence type="ECO:0000256" key="8">
    <source>
        <dbReference type="ARBA" id="ARBA00023134"/>
    </source>
</evidence>
<evidence type="ECO:0000256" key="12">
    <source>
        <dbReference type="HAMAP-Rule" id="MF_01225"/>
    </source>
</evidence>
<comment type="subunit">
    <text evidence="12">Monomer and homodimer.</text>
</comment>
<evidence type="ECO:0000256" key="9">
    <source>
        <dbReference type="ARBA" id="ARBA00023150"/>
    </source>
</evidence>
<dbReference type="GO" id="GO:0061798">
    <property type="term" value="F:GTP 3',8'-cyclase activity"/>
    <property type="evidence" value="ECO:0007669"/>
    <property type="project" value="UniProtKB-UniRule"/>
</dbReference>
<keyword evidence="5 12" id="KW-0547">Nucleotide-binding</keyword>
<dbReference type="GO" id="GO:0006777">
    <property type="term" value="P:Mo-molybdopterin cofactor biosynthetic process"/>
    <property type="evidence" value="ECO:0007669"/>
    <property type="project" value="UniProtKB-UniRule"/>
</dbReference>
<dbReference type="InterPro" id="IPR007197">
    <property type="entry name" value="rSAM"/>
</dbReference>
<feature type="binding site" evidence="12">
    <location>
        <begin position="261"/>
        <end position="263"/>
    </location>
    <ligand>
        <name>GTP</name>
        <dbReference type="ChEBI" id="CHEBI:37565"/>
    </ligand>
</feature>
<dbReference type="InterPro" id="IPR013483">
    <property type="entry name" value="MoaA"/>
</dbReference>
<keyword evidence="10 12" id="KW-0456">Lyase</keyword>
<evidence type="ECO:0000313" key="15">
    <source>
        <dbReference type="Proteomes" id="UP000293583"/>
    </source>
</evidence>
<dbReference type="InterPro" id="IPR013785">
    <property type="entry name" value="Aldolase_TIM"/>
</dbReference>
<dbReference type="SFLD" id="SFLDG01383">
    <property type="entry name" value="cyclic_pyranopterin_phosphate"/>
    <property type="match status" value="1"/>
</dbReference>
<keyword evidence="15" id="KW-1185">Reference proteome</keyword>
<proteinExistence type="inferred from homology"/>
<dbReference type="Gene3D" id="3.20.20.70">
    <property type="entry name" value="Aldolase class I"/>
    <property type="match status" value="1"/>
</dbReference>
<dbReference type="InterPro" id="IPR058240">
    <property type="entry name" value="rSAM_sf"/>
</dbReference>
<evidence type="ECO:0000256" key="4">
    <source>
        <dbReference type="ARBA" id="ARBA00022723"/>
    </source>
</evidence>
<evidence type="ECO:0000256" key="6">
    <source>
        <dbReference type="ARBA" id="ARBA00023004"/>
    </source>
</evidence>
<feature type="binding site" evidence="12">
    <location>
        <position position="98"/>
    </location>
    <ligand>
        <name>GTP</name>
        <dbReference type="ChEBI" id="CHEBI:37565"/>
    </ligand>
</feature>
<dbReference type="GO" id="GO:1904047">
    <property type="term" value="F:S-adenosyl-L-methionine binding"/>
    <property type="evidence" value="ECO:0007669"/>
    <property type="project" value="UniProtKB-UniRule"/>
</dbReference>
<keyword evidence="9 12" id="KW-0501">Molybdenum cofactor biosynthesis</keyword>
<protein>
    <recommendedName>
        <fullName evidence="1 12">GTP 3',8-cyclase</fullName>
        <ecNumber evidence="1 12">4.1.99.22</ecNumber>
    </recommendedName>
    <alternativeName>
        <fullName evidence="12">Molybdenum cofactor biosynthesis protein A</fullName>
    </alternativeName>
</protein>
<dbReference type="CDD" id="cd21117">
    <property type="entry name" value="Twitch_MoaA"/>
    <property type="match status" value="1"/>
</dbReference>
<dbReference type="SFLD" id="SFLDS00029">
    <property type="entry name" value="Radical_SAM"/>
    <property type="match status" value="1"/>
</dbReference>